<proteinExistence type="predicted"/>
<feature type="domain" description="Heterokaryon incompatibility" evidence="1">
    <location>
        <begin position="198"/>
        <end position="345"/>
    </location>
</feature>
<dbReference type="Proteomes" id="UP001498398">
    <property type="component" value="Unassembled WGS sequence"/>
</dbReference>
<dbReference type="EMBL" id="JBANRG010000078">
    <property type="protein sequence ID" value="KAK7438577.1"/>
    <property type="molecule type" value="Genomic_DNA"/>
</dbReference>
<evidence type="ECO:0000313" key="3">
    <source>
        <dbReference type="Proteomes" id="UP001498398"/>
    </source>
</evidence>
<keyword evidence="3" id="KW-1185">Reference proteome</keyword>
<accession>A0ABR1IQI2</accession>
<evidence type="ECO:0000313" key="2">
    <source>
        <dbReference type="EMBL" id="KAK7438577.1"/>
    </source>
</evidence>
<comment type="caution">
    <text evidence="2">The sequence shown here is derived from an EMBL/GenBank/DDBJ whole genome shotgun (WGS) entry which is preliminary data.</text>
</comment>
<protein>
    <recommendedName>
        <fullName evidence="1">Heterokaryon incompatibility domain-containing protein</fullName>
    </recommendedName>
</protein>
<evidence type="ECO:0000259" key="1">
    <source>
        <dbReference type="Pfam" id="PF06985"/>
    </source>
</evidence>
<sequence>MNSPTDYIQSLVCNICWSGPFAQKGFRSLVKGDQVEYKTTWSQVQQSADHGCGLCSLLVEEDELLPEDHKDDVCFLLRLSQIYPTNGIGVHLTPFYTECLQIEIEDEIGTGNSGYLLYTSSGSADDPSAQEIAAREPMRDVQSPQCFSLALECLDDCIKNHQKCPKPTLDARLPTRVIDCSDPSRPKLFASQGTNASYVALSYVWGGTQPNCTTTKNLEIYTSAGINPDFVPETVQDAIQVTNRLGFRYLWADAFCIIQDSAEDKKTELIQLRRIFRDAHFTIIASCAESASVGFLKTRAPPANPPPRLPFWCKDGRLGIVSTHPMFPYDARDEPANQRAWCLEERLLSARKLVYASDTLHYHCQSNMAPIGGSISFPRYGEKLSDVMFLSDVAISAHVAGWNYHDRRSLQLTWGDIIRNYTTREVTKLEDKLTALAGVAEQYNRVWRLIDSGTNNETDVGRGYLAGLWKRSLKQDLLWKRCEAEAIG</sequence>
<dbReference type="Pfam" id="PF06985">
    <property type="entry name" value="HET"/>
    <property type="match status" value="1"/>
</dbReference>
<name>A0ABR1IQI2_9AGAR</name>
<gene>
    <name evidence="2" type="ORF">VKT23_017912</name>
</gene>
<dbReference type="PANTHER" id="PTHR33112:SF8">
    <property type="entry name" value="HETEROKARYON INCOMPATIBILITY DOMAIN-CONTAINING PROTEIN"/>
    <property type="match status" value="1"/>
</dbReference>
<reference evidence="2 3" key="1">
    <citation type="submission" date="2024-01" db="EMBL/GenBank/DDBJ databases">
        <title>A draft genome for the cacao thread blight pathogen Marasmiellus scandens.</title>
        <authorList>
            <person name="Baruah I.K."/>
            <person name="Leung J."/>
            <person name="Bukari Y."/>
            <person name="Amoako-Attah I."/>
            <person name="Meinhardt L.W."/>
            <person name="Bailey B.A."/>
            <person name="Cohen S.P."/>
        </authorList>
    </citation>
    <scope>NUCLEOTIDE SEQUENCE [LARGE SCALE GENOMIC DNA]</scope>
    <source>
        <strain evidence="2 3">GH-19</strain>
    </source>
</reference>
<dbReference type="InterPro" id="IPR010730">
    <property type="entry name" value="HET"/>
</dbReference>
<dbReference type="PANTHER" id="PTHR33112">
    <property type="entry name" value="DOMAIN PROTEIN, PUTATIVE-RELATED"/>
    <property type="match status" value="1"/>
</dbReference>
<organism evidence="2 3">
    <name type="scientific">Marasmiellus scandens</name>
    <dbReference type="NCBI Taxonomy" id="2682957"/>
    <lineage>
        <taxon>Eukaryota</taxon>
        <taxon>Fungi</taxon>
        <taxon>Dikarya</taxon>
        <taxon>Basidiomycota</taxon>
        <taxon>Agaricomycotina</taxon>
        <taxon>Agaricomycetes</taxon>
        <taxon>Agaricomycetidae</taxon>
        <taxon>Agaricales</taxon>
        <taxon>Marasmiineae</taxon>
        <taxon>Omphalotaceae</taxon>
        <taxon>Marasmiellus</taxon>
    </lineage>
</organism>